<dbReference type="Gene3D" id="3.40.50.12780">
    <property type="entry name" value="N-terminal domain of ligase-like"/>
    <property type="match status" value="1"/>
</dbReference>
<feature type="compositionally biased region" description="Basic and acidic residues" evidence="10">
    <location>
        <begin position="48"/>
        <end position="71"/>
    </location>
</feature>
<dbReference type="GO" id="GO:0030170">
    <property type="term" value="F:pyridoxal phosphate binding"/>
    <property type="evidence" value="ECO:0007669"/>
    <property type="project" value="InterPro"/>
</dbReference>
<dbReference type="CDD" id="cd06454">
    <property type="entry name" value="KBL_like"/>
    <property type="match status" value="1"/>
</dbReference>
<dbReference type="PROSITE" id="PS00012">
    <property type="entry name" value="PHOSPHOPANTETHEINE"/>
    <property type="match status" value="1"/>
</dbReference>
<dbReference type="InterPro" id="IPR025110">
    <property type="entry name" value="AMP-bd_C"/>
</dbReference>
<sequence length="1299" mass="140101">MESLLTNVAADLSVEVVTAASLAAASAVAAAAAVCATRRAPKRARLLSPEEERAAASESPESVRKKPRAEPAADADEEEKGNDRVTLPVVDAFGVLQEPVVRQLMRWASGPQRHQIIYTFLDDRGREVVRYTFADVDRAARRIAAALQHTVPGFQKGDRVVLCYPPGLDFALAFWGCLYAGAVAIPVYPPYPGTLAKDLPKFNRMVEDSGARVICTNRTYHLASKMATVKGFFSARAATTWPENVQWITTDAVAESMAERYDAAVAETLAMHDTAFFQYSSGSTSAPKAVMITHGNLRAQLRTWESLSPRDTLVSWLPSYHDMGLVGFIITPAVLGPHCVSMSPISFIKDPPLWLRVVTQYKGTHICAPNFGYALVARKTSDELARQIDLSTLKQAICAAEPIRAESLQAFTAKFARLSGFDATTYNCGYGLAEVTLVATGQTPTERREPVVLRVHKATLEAEKRVVLVDAKTDKDAMTLVGCGRAMPTFTIRVVDPDTKRAVPDRRVGEVWISGPSVSVGYWHREDLSRAAFGSQIAGEEASGKTYLRSGDMGFLYEGQLFVTGRLKDLIIIRGRNVCPQDVEATVENAHEHVRPGCVAAFSVEKDQEEALVVVTEVKNGTSPDACVEICREISKSVLAEHQLRCHGIVLLRQKTIPKTTSGKIQRSAAKTKYMEESFAKPLYVFTSKDKTPLPPAPAVVADKPTADKTASEGESSAPKADGPVKTPEEILAWMVERLAQELVAEGENEAPVKVDPSTPWADYGLDSVAIVGLSSELGEFLGCVVPPSAFFQYDTPAKLAQAPGLATGELETTGDGEELGAGGAGATASSLEEIDSSCFDVAAFPEVQGLYGQMKEFEDAGLHVPFLEPLTPEKRQMINFNTYNYLGNASNTEVANAAKKAIDEHGTTMSSSPIVGQHLVAVDLEAALCSFFRAEAAVLFVGGWVSNVATIDALVGKGDLILCDALNHNSCVTGQRLSGATVLPFPHNDMQALERMLAKVRLRYRRVLIVIEGVYSMDGDLPDLREVVRIKQQYKCMLFLDEAHSFGTMGATGRGLCEHWGVDPALVDVRMGTMSKALGSVGGFILGSQALVQYIKHCAGGFVFSVGLSPAHAGAALKSIELMAQSPSRTLKLQERSCYFFDLCQQAQIPVGASTFRGAPVVVVIIGSTIATGMASQYLAQKGGVNVKPIVYPAVEEGKCRLRFFISSLHTKKQLEHAVAVLKEYLADPEAAIAAMKSGVAAAKPLPVAEPQAEPQVEPQAEPEPKKDAPATTNGSTSTAKKSKNKRKKAKAQQQQKH</sequence>
<dbReference type="FunFam" id="3.40.50.12780:FF:000013">
    <property type="entry name" value="Long-chain-fatty-acid--AMP ligase FadD32"/>
    <property type="match status" value="1"/>
</dbReference>
<dbReference type="Pfam" id="PF00501">
    <property type="entry name" value="AMP-binding"/>
    <property type="match status" value="1"/>
</dbReference>
<protein>
    <recommendedName>
        <fullName evidence="12">Carrier domain-containing protein</fullName>
    </recommendedName>
</protein>
<dbReference type="InterPro" id="IPR020845">
    <property type="entry name" value="AMP-binding_CS"/>
</dbReference>
<keyword evidence="14" id="KW-1185">Reference proteome</keyword>
<keyword evidence="5" id="KW-0597">Phosphoprotein</keyword>
<evidence type="ECO:0000313" key="14">
    <source>
        <dbReference type="Proteomes" id="UP001209570"/>
    </source>
</evidence>
<organism evidence="13 14">
    <name type="scientific">Pythium insidiosum</name>
    <name type="common">Pythiosis disease agent</name>
    <dbReference type="NCBI Taxonomy" id="114742"/>
    <lineage>
        <taxon>Eukaryota</taxon>
        <taxon>Sar</taxon>
        <taxon>Stramenopiles</taxon>
        <taxon>Oomycota</taxon>
        <taxon>Peronosporomycetes</taxon>
        <taxon>Pythiales</taxon>
        <taxon>Pythiaceae</taxon>
        <taxon>Pythium</taxon>
    </lineage>
</organism>
<dbReference type="InterPro" id="IPR009081">
    <property type="entry name" value="PP-bd_ACP"/>
</dbReference>
<gene>
    <name evidence="13" type="ORF">P43SY_000122</name>
</gene>
<accession>A0AAD5Q6D0</accession>
<feature type="region of interest" description="Disordered" evidence="10">
    <location>
        <begin position="45"/>
        <end position="82"/>
    </location>
</feature>
<feature type="compositionally biased region" description="Low complexity" evidence="10">
    <location>
        <begin position="1248"/>
        <end position="1261"/>
    </location>
</feature>
<dbReference type="PROSITE" id="PS00599">
    <property type="entry name" value="AA_TRANSFER_CLASS_2"/>
    <property type="match status" value="1"/>
</dbReference>
<dbReference type="InterPro" id="IPR020806">
    <property type="entry name" value="PKS_PP-bd"/>
</dbReference>
<evidence type="ECO:0000256" key="1">
    <source>
        <dbReference type="ARBA" id="ARBA00001933"/>
    </source>
</evidence>
<dbReference type="GO" id="GO:0006631">
    <property type="term" value="P:fatty acid metabolic process"/>
    <property type="evidence" value="ECO:0007669"/>
    <property type="project" value="UniProtKB-KW"/>
</dbReference>
<evidence type="ECO:0000256" key="8">
    <source>
        <dbReference type="ARBA" id="ARBA00022898"/>
    </source>
</evidence>
<evidence type="ECO:0000256" key="11">
    <source>
        <dbReference type="SAM" id="Phobius"/>
    </source>
</evidence>
<dbReference type="InterPro" id="IPR006162">
    <property type="entry name" value="Ppantetheine_attach_site"/>
</dbReference>
<dbReference type="Pfam" id="PF23024">
    <property type="entry name" value="AMP-dom_DIP2-like"/>
    <property type="match status" value="1"/>
</dbReference>
<evidence type="ECO:0000313" key="13">
    <source>
        <dbReference type="EMBL" id="KAJ0400852.1"/>
    </source>
</evidence>
<dbReference type="InterPro" id="IPR015424">
    <property type="entry name" value="PyrdxlP-dep_Trfase"/>
</dbReference>
<keyword evidence="7" id="KW-0276">Fatty acid metabolism</keyword>
<dbReference type="Pfam" id="PF00550">
    <property type="entry name" value="PP-binding"/>
    <property type="match status" value="1"/>
</dbReference>
<feature type="compositionally biased region" description="Basic residues" evidence="10">
    <location>
        <begin position="1282"/>
        <end position="1299"/>
    </location>
</feature>
<keyword evidence="11" id="KW-0472">Membrane</keyword>
<keyword evidence="6" id="KW-0436">Ligase</keyword>
<dbReference type="InterPro" id="IPR045851">
    <property type="entry name" value="AMP-bd_C_sf"/>
</dbReference>
<dbReference type="GO" id="GO:0016874">
    <property type="term" value="F:ligase activity"/>
    <property type="evidence" value="ECO:0007669"/>
    <property type="project" value="UniProtKB-KW"/>
</dbReference>
<feature type="region of interest" description="Disordered" evidence="10">
    <location>
        <begin position="1247"/>
        <end position="1299"/>
    </location>
</feature>
<evidence type="ECO:0000256" key="2">
    <source>
        <dbReference type="ARBA" id="ARBA00006432"/>
    </source>
</evidence>
<dbReference type="PANTHER" id="PTHR22754">
    <property type="entry name" value="DISCO-INTERACTING PROTEIN 2 DIP2 -RELATED"/>
    <property type="match status" value="1"/>
</dbReference>
<dbReference type="Pfam" id="PF00155">
    <property type="entry name" value="Aminotran_1_2"/>
    <property type="match status" value="1"/>
</dbReference>
<evidence type="ECO:0000256" key="10">
    <source>
        <dbReference type="SAM" id="MobiDB-lite"/>
    </source>
</evidence>
<comment type="cofactor">
    <cofactor evidence="1">
        <name>pyridoxal 5'-phosphate</name>
        <dbReference type="ChEBI" id="CHEBI:597326"/>
    </cofactor>
</comment>
<dbReference type="InterPro" id="IPR004839">
    <property type="entry name" value="Aminotransferase_I/II_large"/>
</dbReference>
<dbReference type="EMBL" id="JAKCXM010000144">
    <property type="protein sequence ID" value="KAJ0400852.1"/>
    <property type="molecule type" value="Genomic_DNA"/>
</dbReference>
<keyword evidence="9" id="KW-0443">Lipid metabolism</keyword>
<reference evidence="13" key="1">
    <citation type="submission" date="2021-12" db="EMBL/GenBank/DDBJ databases">
        <title>Prjna785345.</title>
        <authorList>
            <person name="Rujirawat T."/>
            <person name="Krajaejun T."/>
        </authorList>
    </citation>
    <scope>NUCLEOTIDE SEQUENCE</scope>
    <source>
        <strain evidence="13">Pi057C3</strain>
    </source>
</reference>
<keyword evidence="11" id="KW-1133">Transmembrane helix</keyword>
<dbReference type="InterPro" id="IPR040097">
    <property type="entry name" value="FAAL/FAAC"/>
</dbReference>
<feature type="region of interest" description="Disordered" evidence="10">
    <location>
        <begin position="695"/>
        <end position="725"/>
    </location>
</feature>
<dbReference type="InterPro" id="IPR001917">
    <property type="entry name" value="Aminotrans_II_pyridoxalP_BS"/>
</dbReference>
<dbReference type="Gene3D" id="3.30.300.30">
    <property type="match status" value="1"/>
</dbReference>
<dbReference type="SUPFAM" id="SSF56801">
    <property type="entry name" value="Acetyl-CoA synthetase-like"/>
    <property type="match status" value="1"/>
</dbReference>
<keyword evidence="11" id="KW-0812">Transmembrane</keyword>
<dbReference type="CDD" id="cd05931">
    <property type="entry name" value="FAAL"/>
    <property type="match status" value="1"/>
</dbReference>
<dbReference type="GO" id="GO:0016740">
    <property type="term" value="F:transferase activity"/>
    <property type="evidence" value="ECO:0007669"/>
    <property type="project" value="InterPro"/>
</dbReference>
<feature type="domain" description="Carrier" evidence="12">
    <location>
        <begin position="726"/>
        <end position="808"/>
    </location>
</feature>
<evidence type="ECO:0000259" key="12">
    <source>
        <dbReference type="PROSITE" id="PS50075"/>
    </source>
</evidence>
<dbReference type="PANTHER" id="PTHR22754:SF32">
    <property type="entry name" value="DISCO-INTERACTING PROTEIN 2"/>
    <property type="match status" value="1"/>
</dbReference>
<dbReference type="InterPro" id="IPR042099">
    <property type="entry name" value="ANL_N_sf"/>
</dbReference>
<proteinExistence type="inferred from homology"/>
<keyword evidence="8" id="KW-0663">Pyridoxal phosphate</keyword>
<comment type="similarity">
    <text evidence="2">Belongs to the ATP-dependent AMP-binding enzyme family.</text>
</comment>
<comment type="caution">
    <text evidence="13">The sequence shown here is derived from an EMBL/GenBank/DDBJ whole genome shotgun (WGS) entry which is preliminary data.</text>
</comment>
<evidence type="ECO:0000256" key="5">
    <source>
        <dbReference type="ARBA" id="ARBA00022553"/>
    </source>
</evidence>
<feature type="transmembrane region" description="Helical" evidence="11">
    <location>
        <begin position="168"/>
        <end position="188"/>
    </location>
</feature>
<name>A0AAD5Q6D0_PYTIN</name>
<dbReference type="InterPro" id="IPR036736">
    <property type="entry name" value="ACP-like_sf"/>
</dbReference>
<dbReference type="PROSITE" id="PS00455">
    <property type="entry name" value="AMP_BINDING"/>
    <property type="match status" value="1"/>
</dbReference>
<dbReference type="GO" id="GO:0008610">
    <property type="term" value="P:lipid biosynthetic process"/>
    <property type="evidence" value="ECO:0007669"/>
    <property type="project" value="InterPro"/>
</dbReference>
<evidence type="ECO:0000256" key="9">
    <source>
        <dbReference type="ARBA" id="ARBA00023098"/>
    </source>
</evidence>
<feature type="compositionally biased region" description="Low complexity" evidence="10">
    <location>
        <begin position="1272"/>
        <end position="1281"/>
    </location>
</feature>
<evidence type="ECO:0000256" key="3">
    <source>
        <dbReference type="ARBA" id="ARBA00008392"/>
    </source>
</evidence>
<evidence type="ECO:0000256" key="6">
    <source>
        <dbReference type="ARBA" id="ARBA00022598"/>
    </source>
</evidence>
<dbReference type="GO" id="GO:0031177">
    <property type="term" value="F:phosphopantetheine binding"/>
    <property type="evidence" value="ECO:0007669"/>
    <property type="project" value="InterPro"/>
</dbReference>
<dbReference type="InterPro" id="IPR000873">
    <property type="entry name" value="AMP-dep_synth/lig_dom"/>
</dbReference>
<dbReference type="InterPro" id="IPR015422">
    <property type="entry name" value="PyrdxlP-dep_Trfase_small"/>
</dbReference>
<dbReference type="PROSITE" id="PS50075">
    <property type="entry name" value="CARRIER"/>
    <property type="match status" value="1"/>
</dbReference>
<keyword evidence="4" id="KW-0596">Phosphopantetheine</keyword>
<dbReference type="SUPFAM" id="SSF47336">
    <property type="entry name" value="ACP-like"/>
    <property type="match status" value="1"/>
</dbReference>
<dbReference type="Gene3D" id="1.10.1200.10">
    <property type="entry name" value="ACP-like"/>
    <property type="match status" value="1"/>
</dbReference>
<dbReference type="Gene3D" id="3.40.640.10">
    <property type="entry name" value="Type I PLP-dependent aspartate aminotransferase-like (Major domain)"/>
    <property type="match status" value="1"/>
</dbReference>
<evidence type="ECO:0000256" key="4">
    <source>
        <dbReference type="ARBA" id="ARBA00022450"/>
    </source>
</evidence>
<dbReference type="SMART" id="SM00823">
    <property type="entry name" value="PKS_PP"/>
    <property type="match status" value="1"/>
</dbReference>
<feature type="transmembrane region" description="Helical" evidence="11">
    <location>
        <begin position="12"/>
        <end position="36"/>
    </location>
</feature>
<dbReference type="Proteomes" id="UP001209570">
    <property type="component" value="Unassembled WGS sequence"/>
</dbReference>
<evidence type="ECO:0000256" key="7">
    <source>
        <dbReference type="ARBA" id="ARBA00022832"/>
    </source>
</evidence>
<dbReference type="InterPro" id="IPR015421">
    <property type="entry name" value="PyrdxlP-dep_Trfase_major"/>
</dbReference>
<dbReference type="SUPFAM" id="SSF53383">
    <property type="entry name" value="PLP-dependent transferases"/>
    <property type="match status" value="1"/>
</dbReference>
<dbReference type="Gene3D" id="3.90.1150.10">
    <property type="entry name" value="Aspartate Aminotransferase, domain 1"/>
    <property type="match status" value="1"/>
</dbReference>
<comment type="similarity">
    <text evidence="3">Belongs to the class-II pyridoxal-phosphate-dependent aminotransferase family.</text>
</comment>